<keyword evidence="4" id="KW-1185">Reference proteome</keyword>
<evidence type="ECO:0000259" key="2">
    <source>
        <dbReference type="Pfam" id="PF25490"/>
    </source>
</evidence>
<reference evidence="3 4" key="1">
    <citation type="journal article" date="2019" name="Sci. Rep.">
        <title>A high-quality genome of Eragrostis curvula grass provides insights into Poaceae evolution and supports new strategies to enhance forage quality.</title>
        <authorList>
            <person name="Carballo J."/>
            <person name="Santos B.A.C.M."/>
            <person name="Zappacosta D."/>
            <person name="Garbus I."/>
            <person name="Selva J.P."/>
            <person name="Gallo C.A."/>
            <person name="Diaz A."/>
            <person name="Albertini E."/>
            <person name="Caccamo M."/>
            <person name="Echenique V."/>
        </authorList>
    </citation>
    <scope>NUCLEOTIDE SEQUENCE [LARGE SCALE GENOMIC DNA]</scope>
    <source>
        <strain evidence="4">cv. Victoria</strain>
        <tissue evidence="3">Leaf</tissue>
    </source>
</reference>
<feature type="domain" description="DUF7910" evidence="2">
    <location>
        <begin position="66"/>
        <end position="114"/>
    </location>
</feature>
<dbReference type="GO" id="GO:0005737">
    <property type="term" value="C:cytoplasm"/>
    <property type="evidence" value="ECO:0007669"/>
    <property type="project" value="TreeGrafter"/>
</dbReference>
<dbReference type="PANTHER" id="PTHR10551">
    <property type="entry name" value="FASCIN"/>
    <property type="match status" value="1"/>
</dbReference>
<dbReference type="InterPro" id="IPR010431">
    <property type="entry name" value="Fascin"/>
</dbReference>
<accession>A0A5J9U4R4</accession>
<dbReference type="GO" id="GO:0007163">
    <property type="term" value="P:establishment or maintenance of cell polarity"/>
    <property type="evidence" value="ECO:0007669"/>
    <property type="project" value="TreeGrafter"/>
</dbReference>
<dbReference type="InterPro" id="IPR017853">
    <property type="entry name" value="GH"/>
</dbReference>
<proteinExistence type="predicted"/>
<evidence type="ECO:0000313" key="4">
    <source>
        <dbReference type="Proteomes" id="UP000324897"/>
    </source>
</evidence>
<dbReference type="GO" id="GO:0015629">
    <property type="term" value="C:actin cytoskeleton"/>
    <property type="evidence" value="ECO:0007669"/>
    <property type="project" value="TreeGrafter"/>
</dbReference>
<organism evidence="3 4">
    <name type="scientific">Eragrostis curvula</name>
    <name type="common">weeping love grass</name>
    <dbReference type="NCBI Taxonomy" id="38414"/>
    <lineage>
        <taxon>Eukaryota</taxon>
        <taxon>Viridiplantae</taxon>
        <taxon>Streptophyta</taxon>
        <taxon>Embryophyta</taxon>
        <taxon>Tracheophyta</taxon>
        <taxon>Spermatophyta</taxon>
        <taxon>Magnoliopsida</taxon>
        <taxon>Liliopsida</taxon>
        <taxon>Poales</taxon>
        <taxon>Poaceae</taxon>
        <taxon>PACMAD clade</taxon>
        <taxon>Chloridoideae</taxon>
        <taxon>Eragrostideae</taxon>
        <taxon>Eragrostidinae</taxon>
        <taxon>Eragrostis</taxon>
    </lineage>
</organism>
<dbReference type="Pfam" id="PF25490">
    <property type="entry name" value="DUF7910"/>
    <property type="match status" value="1"/>
</dbReference>
<dbReference type="Proteomes" id="UP000324897">
    <property type="component" value="Chromosome 7"/>
</dbReference>
<dbReference type="GO" id="GO:0016477">
    <property type="term" value="P:cell migration"/>
    <property type="evidence" value="ECO:0007669"/>
    <property type="project" value="TreeGrafter"/>
</dbReference>
<dbReference type="GO" id="GO:0051015">
    <property type="term" value="F:actin filament binding"/>
    <property type="evidence" value="ECO:0007669"/>
    <property type="project" value="InterPro"/>
</dbReference>
<dbReference type="EMBL" id="RWGY01000029">
    <property type="protein sequence ID" value="TVU18565.1"/>
    <property type="molecule type" value="Genomic_DNA"/>
</dbReference>
<dbReference type="Gramene" id="TVU18565">
    <property type="protein sequence ID" value="TVU18565"/>
    <property type="gene ID" value="EJB05_34671"/>
</dbReference>
<name>A0A5J9U4R4_9POAL</name>
<dbReference type="SUPFAM" id="SSF51445">
    <property type="entry name" value="(Trans)glycosidases"/>
    <property type="match status" value="1"/>
</dbReference>
<dbReference type="PANTHER" id="PTHR10551:SF28">
    <property type="entry name" value="OS05G0244500 PROTEIN"/>
    <property type="match status" value="1"/>
</dbReference>
<dbReference type="CDD" id="cd00257">
    <property type="entry name" value="beta-trefoil_FSCN-like"/>
    <property type="match status" value="1"/>
</dbReference>
<evidence type="ECO:0000256" key="1">
    <source>
        <dbReference type="SAM" id="SignalP"/>
    </source>
</evidence>
<gene>
    <name evidence="3" type="ORF">EJB05_34671</name>
</gene>
<feature type="chain" id="PRO_5023924489" description="DUF7910 domain-containing protein" evidence="1">
    <location>
        <begin position="31"/>
        <end position="115"/>
    </location>
</feature>
<dbReference type="GO" id="GO:0051017">
    <property type="term" value="P:actin filament bundle assembly"/>
    <property type="evidence" value="ECO:0007669"/>
    <property type="project" value="TreeGrafter"/>
</dbReference>
<feature type="signal peptide" evidence="1">
    <location>
        <begin position="1"/>
        <end position="30"/>
    </location>
</feature>
<dbReference type="Gene3D" id="2.80.10.50">
    <property type="match status" value="1"/>
</dbReference>
<keyword evidence="1" id="KW-0732">Signal</keyword>
<evidence type="ECO:0000313" key="3">
    <source>
        <dbReference type="EMBL" id="TVU18565.1"/>
    </source>
</evidence>
<dbReference type="OrthoDB" id="62120at2759"/>
<sequence length="115" mass="12238">MGCRDGGVKRLCLLLLLLLCAAWLCSLAHGARTKAYPALPVRAACLGGWLVTEGWILPPLFNGIPNKDLLDGTQVQFKSALRKTYITADQGGGGAVVANKTQASAWETFKVSHVS</sequence>
<protein>
    <recommendedName>
        <fullName evidence="2">DUF7910 domain-containing protein</fullName>
    </recommendedName>
</protein>
<dbReference type="AlphaFoldDB" id="A0A5J9U4R4"/>
<comment type="caution">
    <text evidence="3">The sequence shown here is derived from an EMBL/GenBank/DDBJ whole genome shotgun (WGS) entry which is preliminary data.</text>
</comment>
<dbReference type="InterPro" id="IPR057232">
    <property type="entry name" value="DUF7910"/>
</dbReference>